<sequence length="566" mass="61636">MANTWKTDSPLGMASSKAKTVADLGYSIQCPMPSTMTLSASTVLATDSGTKLSVVQDSYHLNDYGHCADTEYMNATHVARQDALTSAKQLYLSLMSGDPTLYKACKGSSILVSDVVNSHENWHLHECCSIATRTVLVSKRLMEYGEGLSEYNDRNLKKHKNNSYSGNAGLGPLLPSAAIENLKQSASTAALAKCDTKLSHVESLDQIKNHGRCSTDIERTHVIYQATQDPLTSANQSSYLENYGCSTLLKSSILVTDEATKHEIFHVDENNTVAMKLIHTSKRKLEQSVGNPEYTNGILKKRQKYCCTVHEVIIPDHLKVTNTECVDLSSLIVGSGAFFGLLPHKATDSNVELSIHEEPATLNQMYARDENQGMALHSATNGILDVKMGTNKENGNSPSVSQAAELAHEILDSFGRQYDVTSLPSDTYSNVSTSKVQFTVKLAGYSLSSQEDLALQKFSLTDCCSSLPTSPCPSRGGLLIPAIHNLLLFPFPLLRLLLFPGAVAHPRSKGNKADDENHNEIKEGINDVPDRRQKTGWEWEAAPGPLLVSLLRASERPAAAVLPRAS</sequence>
<protein>
    <submittedName>
        <fullName evidence="1">Uncharacterized protein</fullName>
    </submittedName>
</protein>
<proteinExistence type="predicted"/>
<dbReference type="Proteomes" id="UP001153555">
    <property type="component" value="Unassembled WGS sequence"/>
</dbReference>
<dbReference type="EMBL" id="CACSLK010027773">
    <property type="protein sequence ID" value="CAA0829488.1"/>
    <property type="molecule type" value="Genomic_DNA"/>
</dbReference>
<gene>
    <name evidence="1" type="ORF">SHERM_25059</name>
</gene>
<dbReference type="AlphaFoldDB" id="A0A9N7NFG4"/>
<accession>A0A9N7NFG4</accession>
<evidence type="ECO:0000313" key="2">
    <source>
        <dbReference type="Proteomes" id="UP001153555"/>
    </source>
</evidence>
<comment type="caution">
    <text evidence="1">The sequence shown here is derived from an EMBL/GenBank/DDBJ whole genome shotgun (WGS) entry which is preliminary data.</text>
</comment>
<reference evidence="1" key="1">
    <citation type="submission" date="2019-12" db="EMBL/GenBank/DDBJ databases">
        <authorList>
            <person name="Scholes J."/>
        </authorList>
    </citation>
    <scope>NUCLEOTIDE SEQUENCE</scope>
</reference>
<name>A0A9N7NFG4_STRHE</name>
<keyword evidence="2" id="KW-1185">Reference proteome</keyword>
<organism evidence="1 2">
    <name type="scientific">Striga hermonthica</name>
    <name type="common">Purple witchweed</name>
    <name type="synonym">Buchnera hermonthica</name>
    <dbReference type="NCBI Taxonomy" id="68872"/>
    <lineage>
        <taxon>Eukaryota</taxon>
        <taxon>Viridiplantae</taxon>
        <taxon>Streptophyta</taxon>
        <taxon>Embryophyta</taxon>
        <taxon>Tracheophyta</taxon>
        <taxon>Spermatophyta</taxon>
        <taxon>Magnoliopsida</taxon>
        <taxon>eudicotyledons</taxon>
        <taxon>Gunneridae</taxon>
        <taxon>Pentapetalae</taxon>
        <taxon>asterids</taxon>
        <taxon>lamiids</taxon>
        <taxon>Lamiales</taxon>
        <taxon>Orobanchaceae</taxon>
        <taxon>Buchnereae</taxon>
        <taxon>Striga</taxon>
    </lineage>
</organism>
<evidence type="ECO:0000313" key="1">
    <source>
        <dbReference type="EMBL" id="CAA0829488.1"/>
    </source>
</evidence>